<sequence>MTMPPPPPMPQGRLEDGLRSGGSQPDEQLSGFVVGMNVINTVTHLLLGAVAFGAFFYINTKKFFYDDFLTAEISKLSAHVYLSIIGYVLLVSQAVLSLNPRTGWGDNFKYPKKTRIYWSLQVLGSLLAIIGGILGIIGVSELNEENIPILVRPDTGHLSSAHHIVGLVAMVLTTVSLVGGLVHLICSSMLSARIFKLLYSCIMTLTLIIAFIAICLAFDQFRIFATDTSANMAIAFTVLALVGMLMMIIGNLTVAGGKAKRIRQT</sequence>
<organism evidence="1 2">
    <name type="scientific">Mythimna loreyi</name>
    <dbReference type="NCBI Taxonomy" id="667449"/>
    <lineage>
        <taxon>Eukaryota</taxon>
        <taxon>Metazoa</taxon>
        <taxon>Ecdysozoa</taxon>
        <taxon>Arthropoda</taxon>
        <taxon>Hexapoda</taxon>
        <taxon>Insecta</taxon>
        <taxon>Pterygota</taxon>
        <taxon>Neoptera</taxon>
        <taxon>Endopterygota</taxon>
        <taxon>Lepidoptera</taxon>
        <taxon>Glossata</taxon>
        <taxon>Ditrysia</taxon>
        <taxon>Noctuoidea</taxon>
        <taxon>Noctuidae</taxon>
        <taxon>Noctuinae</taxon>
        <taxon>Hadenini</taxon>
        <taxon>Mythimna</taxon>
    </lineage>
</organism>
<dbReference type="EMBL" id="CM056794">
    <property type="protein sequence ID" value="KAJ8717241.1"/>
    <property type="molecule type" value="Genomic_DNA"/>
</dbReference>
<comment type="caution">
    <text evidence="1">The sequence shown here is derived from an EMBL/GenBank/DDBJ whole genome shotgun (WGS) entry which is preliminary data.</text>
</comment>
<keyword evidence="2" id="KW-1185">Reference proteome</keyword>
<dbReference type="Proteomes" id="UP001231649">
    <property type="component" value="Chromosome 18"/>
</dbReference>
<accession>A0ACC2QHK2</accession>
<name>A0ACC2QHK2_9NEOP</name>
<proteinExistence type="predicted"/>
<protein>
    <submittedName>
        <fullName evidence="1">Uncharacterized protein</fullName>
    </submittedName>
</protein>
<reference evidence="1" key="1">
    <citation type="submission" date="2023-03" db="EMBL/GenBank/DDBJ databases">
        <title>Chromosome-level genomes of two armyworms, Mythimna separata and Mythimna loreyi, provide insights into the biosynthesis and reception of sex pheromones.</title>
        <authorList>
            <person name="Zhao H."/>
        </authorList>
    </citation>
    <scope>NUCLEOTIDE SEQUENCE</scope>
    <source>
        <strain evidence="1">BeijingLab</strain>
    </source>
</reference>
<evidence type="ECO:0000313" key="2">
    <source>
        <dbReference type="Proteomes" id="UP001231649"/>
    </source>
</evidence>
<evidence type="ECO:0000313" key="1">
    <source>
        <dbReference type="EMBL" id="KAJ8717241.1"/>
    </source>
</evidence>
<gene>
    <name evidence="1" type="ORF">PYW08_005640</name>
</gene>